<feature type="non-terminal residue" evidence="7">
    <location>
        <position position="1"/>
    </location>
</feature>
<dbReference type="PANTHER" id="PTHR16423:SF7">
    <property type="entry name" value="NATURAL CYTOTOXICITY TRIGGERING RECEPTOR 2"/>
    <property type="match status" value="1"/>
</dbReference>
<sequence length="159" mass="17137">SGHYCCRTYHTSSNSVSESIKFYLVVSPVSASRQATWVPHDLVSSQTQSCVSSTGGAREAPRAPSASTAPSQPQNSTLRSGPEAHGDLVPALCGLLIAKSLLLSALLVWWWDVQWKTLIELRSLDTSKATCHIQQVTDLLWTSVSSLMNTLSFLSSTSA</sequence>
<feature type="region of interest" description="Disordered" evidence="4">
    <location>
        <begin position="51"/>
        <end position="82"/>
    </location>
</feature>
<keyword evidence="5" id="KW-0472">Membrane</keyword>
<keyword evidence="6" id="KW-1185">Reference proteome</keyword>
<dbReference type="PANTHER" id="PTHR16423">
    <property type="entry name" value="TREM-LIKE TRANSCRIPT PROTEIN"/>
    <property type="match status" value="1"/>
</dbReference>
<keyword evidence="5" id="KW-1133">Transmembrane helix</keyword>
<dbReference type="InterPro" id="IPR052314">
    <property type="entry name" value="Immune_rcpt_domain"/>
</dbReference>
<evidence type="ECO:0000313" key="7">
    <source>
        <dbReference type="RefSeq" id="XP_008581782.1"/>
    </source>
</evidence>
<protein>
    <submittedName>
        <fullName evidence="7">Natural cytotoxicity triggering receptor 2-like</fullName>
    </submittedName>
</protein>
<evidence type="ECO:0000256" key="5">
    <source>
        <dbReference type="SAM" id="Phobius"/>
    </source>
</evidence>
<evidence type="ECO:0000256" key="1">
    <source>
        <dbReference type="ARBA" id="ARBA00022729"/>
    </source>
</evidence>
<evidence type="ECO:0000256" key="2">
    <source>
        <dbReference type="ARBA" id="ARBA00023157"/>
    </source>
</evidence>
<keyword evidence="5" id="KW-0812">Transmembrane</keyword>
<dbReference type="RefSeq" id="XP_008581782.1">
    <property type="nucleotide sequence ID" value="XM_008583560.1"/>
</dbReference>
<name>A0ABM0RME1_GALVR</name>
<keyword evidence="1" id="KW-0732">Signal</keyword>
<keyword evidence="2" id="KW-1015">Disulfide bond</keyword>
<gene>
    <name evidence="7" type="primary">LOC103599442</name>
</gene>
<keyword evidence="3" id="KW-0393">Immunoglobulin domain</keyword>
<feature type="transmembrane region" description="Helical" evidence="5">
    <location>
        <begin position="88"/>
        <end position="111"/>
    </location>
</feature>
<dbReference type="GeneID" id="103599442"/>
<accession>A0ABM0RME1</accession>
<feature type="compositionally biased region" description="Low complexity" evidence="4">
    <location>
        <begin position="51"/>
        <end position="76"/>
    </location>
</feature>
<proteinExistence type="predicted"/>
<evidence type="ECO:0000256" key="3">
    <source>
        <dbReference type="ARBA" id="ARBA00023319"/>
    </source>
</evidence>
<reference evidence="7" key="1">
    <citation type="submission" date="2025-08" db="UniProtKB">
        <authorList>
            <consortium name="RefSeq"/>
        </authorList>
    </citation>
    <scope>IDENTIFICATION</scope>
</reference>
<evidence type="ECO:0000313" key="6">
    <source>
        <dbReference type="Proteomes" id="UP000694923"/>
    </source>
</evidence>
<organism evidence="6 7">
    <name type="scientific">Galeopterus variegatus</name>
    <name type="common">Malayan flying lemur</name>
    <name type="synonym">Cynocephalus variegatus</name>
    <dbReference type="NCBI Taxonomy" id="482537"/>
    <lineage>
        <taxon>Eukaryota</taxon>
        <taxon>Metazoa</taxon>
        <taxon>Chordata</taxon>
        <taxon>Craniata</taxon>
        <taxon>Vertebrata</taxon>
        <taxon>Euteleostomi</taxon>
        <taxon>Mammalia</taxon>
        <taxon>Eutheria</taxon>
        <taxon>Euarchontoglires</taxon>
        <taxon>Dermoptera</taxon>
        <taxon>Cynocephalidae</taxon>
        <taxon>Galeopterus</taxon>
    </lineage>
</organism>
<evidence type="ECO:0000256" key="4">
    <source>
        <dbReference type="SAM" id="MobiDB-lite"/>
    </source>
</evidence>
<dbReference type="Proteomes" id="UP000694923">
    <property type="component" value="Unplaced"/>
</dbReference>